<comment type="pathway">
    <text evidence="2">Protein modification; protein glycosylation.</text>
</comment>
<keyword evidence="15" id="KW-1185">Reference proteome</keyword>
<evidence type="ECO:0000256" key="6">
    <source>
        <dbReference type="ARBA" id="ARBA00022679"/>
    </source>
</evidence>
<evidence type="ECO:0000256" key="11">
    <source>
        <dbReference type="ARBA" id="ARBA00023136"/>
    </source>
</evidence>
<comment type="catalytic activity">
    <reaction evidence="12">
        <text>a di-trans,poly-cis-dolichyl phosphate + UDP-alpha-D-glucose = a di-trans,poly-cis-dolichyl beta-D-glucosyl phosphate + UDP</text>
        <dbReference type="Rhea" id="RHEA:15401"/>
        <dbReference type="Rhea" id="RHEA-COMP:19498"/>
        <dbReference type="Rhea" id="RHEA-COMP:19502"/>
        <dbReference type="ChEBI" id="CHEBI:57525"/>
        <dbReference type="ChEBI" id="CHEBI:57683"/>
        <dbReference type="ChEBI" id="CHEBI:58223"/>
        <dbReference type="ChEBI" id="CHEBI:58885"/>
        <dbReference type="EC" id="2.4.1.117"/>
    </reaction>
    <physiologicalReaction direction="left-to-right" evidence="12">
        <dbReference type="Rhea" id="RHEA:15402"/>
    </physiologicalReaction>
</comment>
<dbReference type="PANTHER" id="PTHR10859">
    <property type="entry name" value="GLYCOSYL TRANSFERASE"/>
    <property type="match status" value="1"/>
</dbReference>
<gene>
    <name evidence="14" type="ORF">GCM10009745_22970</name>
</gene>
<dbReference type="InterPro" id="IPR035518">
    <property type="entry name" value="DPG_synthase"/>
</dbReference>
<dbReference type="Proteomes" id="UP001500280">
    <property type="component" value="Unassembled WGS sequence"/>
</dbReference>
<name>A0ABN2GYK1_9ACTN</name>
<evidence type="ECO:0000313" key="14">
    <source>
        <dbReference type="EMBL" id="GAA1678724.1"/>
    </source>
</evidence>
<keyword evidence="5" id="KW-0328">Glycosyltransferase</keyword>
<evidence type="ECO:0000256" key="9">
    <source>
        <dbReference type="ARBA" id="ARBA00022968"/>
    </source>
</evidence>
<evidence type="ECO:0000256" key="10">
    <source>
        <dbReference type="ARBA" id="ARBA00022989"/>
    </source>
</evidence>
<evidence type="ECO:0000259" key="13">
    <source>
        <dbReference type="Pfam" id="PF00535"/>
    </source>
</evidence>
<accession>A0ABN2GYK1</accession>
<protein>
    <recommendedName>
        <fullName evidence="4">dolichyl-phosphate beta-glucosyltransferase</fullName>
        <ecNumber evidence="4">2.4.1.117</ecNumber>
    </recommendedName>
</protein>
<reference evidence="14 15" key="1">
    <citation type="journal article" date="2019" name="Int. J. Syst. Evol. Microbiol.">
        <title>The Global Catalogue of Microorganisms (GCM) 10K type strain sequencing project: providing services to taxonomists for standard genome sequencing and annotation.</title>
        <authorList>
            <consortium name="The Broad Institute Genomics Platform"/>
            <consortium name="The Broad Institute Genome Sequencing Center for Infectious Disease"/>
            <person name="Wu L."/>
            <person name="Ma J."/>
        </authorList>
    </citation>
    <scope>NUCLEOTIDE SEQUENCE [LARGE SCALE GENOMIC DNA]</scope>
    <source>
        <strain evidence="14 15">JCM 14307</strain>
    </source>
</reference>
<dbReference type="CDD" id="cd04188">
    <property type="entry name" value="DPG_synthase"/>
    <property type="match status" value="1"/>
</dbReference>
<evidence type="ECO:0000256" key="7">
    <source>
        <dbReference type="ARBA" id="ARBA00022692"/>
    </source>
</evidence>
<keyword evidence="7" id="KW-0812">Transmembrane</keyword>
<keyword evidence="10" id="KW-1133">Transmembrane helix</keyword>
<comment type="subcellular location">
    <subcellularLocation>
        <location evidence="1">Endoplasmic reticulum membrane</location>
        <topology evidence="1">Single-pass membrane protein</topology>
    </subcellularLocation>
</comment>
<dbReference type="EMBL" id="BAAANF010000008">
    <property type="protein sequence ID" value="GAA1678724.1"/>
    <property type="molecule type" value="Genomic_DNA"/>
</dbReference>
<dbReference type="Gene3D" id="3.90.550.10">
    <property type="entry name" value="Spore Coat Polysaccharide Biosynthesis Protein SpsA, Chain A"/>
    <property type="match status" value="1"/>
</dbReference>
<dbReference type="EC" id="2.4.1.117" evidence="4"/>
<dbReference type="SUPFAM" id="SSF53448">
    <property type="entry name" value="Nucleotide-diphospho-sugar transferases"/>
    <property type="match status" value="1"/>
</dbReference>
<keyword evidence="6" id="KW-0808">Transferase</keyword>
<sequence length="244" mass="26676">MVIPAYNEEQRLPQTLKAVTAYLAATCEDWEVLVVDDGSADATARSVHAAGDDRVQLIRWPVNRGKGHAVRVGILASHGARVLMCDADNATPIEQLHVLQAALDRGASAAIGSRALPESELEVRQSAFRETCGRIGNALIQAFAVPGIQDTQCGFKLYDGPRARLVFQLARIDGWCSDAEVLHLFHRLGLEVAEVPVRWFDRDGSKLRPSGYLSGLAELARIRRYHHALPPLHQLIQPSLLGAP</sequence>
<evidence type="ECO:0000256" key="1">
    <source>
        <dbReference type="ARBA" id="ARBA00004389"/>
    </source>
</evidence>
<evidence type="ECO:0000256" key="5">
    <source>
        <dbReference type="ARBA" id="ARBA00022676"/>
    </source>
</evidence>
<comment type="similarity">
    <text evidence="3">Belongs to the glycosyltransferase 2 family.</text>
</comment>
<evidence type="ECO:0000313" key="15">
    <source>
        <dbReference type="Proteomes" id="UP001500280"/>
    </source>
</evidence>
<proteinExistence type="inferred from homology"/>
<feature type="domain" description="Glycosyltransferase 2-like" evidence="13">
    <location>
        <begin position="2"/>
        <end position="130"/>
    </location>
</feature>
<keyword evidence="8" id="KW-0256">Endoplasmic reticulum</keyword>
<evidence type="ECO:0000256" key="2">
    <source>
        <dbReference type="ARBA" id="ARBA00004922"/>
    </source>
</evidence>
<dbReference type="Pfam" id="PF00535">
    <property type="entry name" value="Glycos_transf_2"/>
    <property type="match status" value="1"/>
</dbReference>
<dbReference type="PANTHER" id="PTHR10859:SF91">
    <property type="entry name" value="DOLICHYL-PHOSPHATE BETA-GLUCOSYLTRANSFERASE"/>
    <property type="match status" value="1"/>
</dbReference>
<organism evidence="14 15">
    <name type="scientific">Kribbella yunnanensis</name>
    <dbReference type="NCBI Taxonomy" id="190194"/>
    <lineage>
        <taxon>Bacteria</taxon>
        <taxon>Bacillati</taxon>
        <taxon>Actinomycetota</taxon>
        <taxon>Actinomycetes</taxon>
        <taxon>Propionibacteriales</taxon>
        <taxon>Kribbellaceae</taxon>
        <taxon>Kribbella</taxon>
    </lineage>
</organism>
<keyword evidence="11" id="KW-0472">Membrane</keyword>
<dbReference type="InterPro" id="IPR001173">
    <property type="entry name" value="Glyco_trans_2-like"/>
</dbReference>
<evidence type="ECO:0000256" key="8">
    <source>
        <dbReference type="ARBA" id="ARBA00022824"/>
    </source>
</evidence>
<evidence type="ECO:0000256" key="12">
    <source>
        <dbReference type="ARBA" id="ARBA00045097"/>
    </source>
</evidence>
<evidence type="ECO:0000256" key="4">
    <source>
        <dbReference type="ARBA" id="ARBA00012583"/>
    </source>
</evidence>
<evidence type="ECO:0000256" key="3">
    <source>
        <dbReference type="ARBA" id="ARBA00006739"/>
    </source>
</evidence>
<dbReference type="InterPro" id="IPR029044">
    <property type="entry name" value="Nucleotide-diphossugar_trans"/>
</dbReference>
<keyword evidence="9" id="KW-0735">Signal-anchor</keyword>
<comment type="caution">
    <text evidence="14">The sequence shown here is derived from an EMBL/GenBank/DDBJ whole genome shotgun (WGS) entry which is preliminary data.</text>
</comment>